<evidence type="ECO:0000256" key="8">
    <source>
        <dbReference type="ARBA" id="ARBA00023242"/>
    </source>
</evidence>
<name>A0A060W9E5_ONCMY</name>
<feature type="domain" description="C2H2-type" evidence="11">
    <location>
        <begin position="444"/>
        <end position="472"/>
    </location>
</feature>
<accession>A0A060W9E5</accession>
<dbReference type="PANTHER" id="PTHR15065:SF4">
    <property type="entry name" value="LD18634P"/>
    <property type="match status" value="1"/>
</dbReference>
<reference evidence="12 13" key="1">
    <citation type="journal article" date="2014" name="Nat. Commun.">
        <title>The rainbow trout genome provides novel insights into evolution after whole-genome duplication in vertebrates.</title>
        <authorList>
            <person name="Berthelot C."/>
            <person name="Brunet F."/>
            <person name="Chalopin D."/>
            <person name="Juanchich A."/>
            <person name="Bernard M."/>
            <person name="Noel B."/>
            <person name="Bento P."/>
            <person name="Da Silva C."/>
            <person name="Labadie K."/>
            <person name="Alberti A."/>
            <person name="Aury J.M."/>
            <person name="Louis A."/>
            <person name="Dehais P."/>
            <person name="Bardou P."/>
            <person name="Montfort J."/>
            <person name="Klopp C."/>
            <person name="Cabau C."/>
            <person name="Gaspin C."/>
            <person name="Thorgaard G.H."/>
            <person name="Boussaha M."/>
            <person name="Quillet E."/>
            <person name="Guyomard R."/>
            <person name="Galiana D."/>
            <person name="Bobe J."/>
            <person name="Volff J.N."/>
            <person name="Genet C."/>
            <person name="Wincker P."/>
            <person name="Jaillon O."/>
            <person name="Roest Crollius H."/>
            <person name="Guiguen Y."/>
        </authorList>
    </citation>
    <scope>NUCLEOTIDE SEQUENCE [LARGE SCALE GENOMIC DNA]</scope>
</reference>
<dbReference type="EMBL" id="FR904446">
    <property type="protein sequence ID" value="CDQ63641.1"/>
    <property type="molecule type" value="Genomic_DNA"/>
</dbReference>
<evidence type="ECO:0000256" key="10">
    <source>
        <dbReference type="SAM" id="MobiDB-lite"/>
    </source>
</evidence>
<keyword evidence="3" id="KW-0677">Repeat</keyword>
<dbReference type="Gene3D" id="3.30.160.60">
    <property type="entry name" value="Classic Zinc Finger"/>
    <property type="match status" value="2"/>
</dbReference>
<organism evidence="12 13">
    <name type="scientific">Oncorhynchus mykiss</name>
    <name type="common">Rainbow trout</name>
    <name type="synonym">Salmo gairdneri</name>
    <dbReference type="NCBI Taxonomy" id="8022"/>
    <lineage>
        <taxon>Eukaryota</taxon>
        <taxon>Metazoa</taxon>
        <taxon>Chordata</taxon>
        <taxon>Craniata</taxon>
        <taxon>Vertebrata</taxon>
        <taxon>Euteleostomi</taxon>
        <taxon>Actinopterygii</taxon>
        <taxon>Neopterygii</taxon>
        <taxon>Teleostei</taxon>
        <taxon>Protacanthopterygii</taxon>
        <taxon>Salmoniformes</taxon>
        <taxon>Salmonidae</taxon>
        <taxon>Salmoninae</taxon>
        <taxon>Oncorhynchus</taxon>
    </lineage>
</organism>
<feature type="region of interest" description="Disordered" evidence="10">
    <location>
        <begin position="411"/>
        <end position="431"/>
    </location>
</feature>
<proteinExistence type="predicted"/>
<dbReference type="GO" id="GO:0017053">
    <property type="term" value="C:transcription repressor complex"/>
    <property type="evidence" value="ECO:0007669"/>
    <property type="project" value="TreeGrafter"/>
</dbReference>
<feature type="compositionally biased region" description="Basic and acidic residues" evidence="10">
    <location>
        <begin position="230"/>
        <end position="240"/>
    </location>
</feature>
<dbReference type="PROSITE" id="PS50157">
    <property type="entry name" value="ZINC_FINGER_C2H2_2"/>
    <property type="match status" value="3"/>
</dbReference>
<feature type="domain" description="C2H2-type" evidence="11">
    <location>
        <begin position="299"/>
        <end position="321"/>
    </location>
</feature>
<dbReference type="PANTHER" id="PTHR15065">
    <property type="entry name" value="INSULINOMA-ASSOCIATED 1"/>
    <property type="match status" value="1"/>
</dbReference>
<dbReference type="InterPro" id="IPR036236">
    <property type="entry name" value="Znf_C2H2_sf"/>
</dbReference>
<comment type="subcellular location">
    <subcellularLocation>
        <location evidence="1">Nucleus</location>
    </subcellularLocation>
</comment>
<evidence type="ECO:0000256" key="3">
    <source>
        <dbReference type="ARBA" id="ARBA00022737"/>
    </source>
</evidence>
<dbReference type="AlphaFoldDB" id="A0A060W9E5"/>
<keyword evidence="4 9" id="KW-0863">Zinc-finger</keyword>
<protein>
    <recommendedName>
        <fullName evidence="11">C2H2-type domain-containing protein</fullName>
    </recommendedName>
</protein>
<feature type="region of interest" description="Disordered" evidence="10">
    <location>
        <begin position="207"/>
        <end position="243"/>
    </location>
</feature>
<keyword evidence="6" id="KW-0805">Transcription regulation</keyword>
<keyword evidence="5" id="KW-0862">Zinc</keyword>
<keyword evidence="8" id="KW-0539">Nucleus</keyword>
<dbReference type="FunFam" id="3.30.160.60:FF:001329">
    <property type="entry name" value="INSM transcriptional repressor 1"/>
    <property type="match status" value="1"/>
</dbReference>
<evidence type="ECO:0000313" key="13">
    <source>
        <dbReference type="Proteomes" id="UP000193380"/>
    </source>
</evidence>
<dbReference type="Proteomes" id="UP000193380">
    <property type="component" value="Chromosome 10"/>
</dbReference>
<evidence type="ECO:0000256" key="9">
    <source>
        <dbReference type="PROSITE-ProRule" id="PRU00042"/>
    </source>
</evidence>
<dbReference type="STRING" id="8022.A0A060W9E5"/>
<evidence type="ECO:0000256" key="6">
    <source>
        <dbReference type="ARBA" id="ARBA00023015"/>
    </source>
</evidence>
<dbReference type="InterPro" id="IPR013087">
    <property type="entry name" value="Znf_C2H2_type"/>
</dbReference>
<evidence type="ECO:0000256" key="5">
    <source>
        <dbReference type="ARBA" id="ARBA00022833"/>
    </source>
</evidence>
<evidence type="ECO:0000259" key="11">
    <source>
        <dbReference type="PROSITE" id="PS50157"/>
    </source>
</evidence>
<evidence type="ECO:0000256" key="4">
    <source>
        <dbReference type="ARBA" id="ARBA00022771"/>
    </source>
</evidence>
<feature type="region of interest" description="Disordered" evidence="10">
    <location>
        <begin position="325"/>
        <end position="365"/>
    </location>
</feature>
<dbReference type="SUPFAM" id="SSF57667">
    <property type="entry name" value="beta-beta-alpha zinc fingers"/>
    <property type="match status" value="2"/>
</dbReference>
<keyword evidence="2" id="KW-0479">Metal-binding</keyword>
<evidence type="ECO:0000256" key="7">
    <source>
        <dbReference type="ARBA" id="ARBA00023163"/>
    </source>
</evidence>
<dbReference type="GO" id="GO:0005634">
    <property type="term" value="C:nucleus"/>
    <property type="evidence" value="ECO:0007669"/>
    <property type="project" value="UniProtKB-SubCell"/>
</dbReference>
<dbReference type="GO" id="GO:0010564">
    <property type="term" value="P:regulation of cell cycle process"/>
    <property type="evidence" value="ECO:0007669"/>
    <property type="project" value="TreeGrafter"/>
</dbReference>
<evidence type="ECO:0000256" key="2">
    <source>
        <dbReference type="ARBA" id="ARBA00022723"/>
    </source>
</evidence>
<gene>
    <name evidence="12" type="ORF">GSONMT00069509001</name>
</gene>
<feature type="domain" description="C2H2-type" evidence="11">
    <location>
        <begin position="366"/>
        <end position="393"/>
    </location>
</feature>
<sequence>MTAWGLYKDRDKRKRASVDKYCREKRTHYDYARLFTIPGLDFNSEDVLRLKITRRVCFLTVTMPKGFLIKRSKKAGPVSYRMREEDLALVANCSPLVENAPAHAQPSVCHNFIRVQSRVIFGGMSESHCAPSLSPTRPDSEGYQYPPADSAHQMLSSLSPAPADTFPEANLGSFAIDGSPVSPSLPEMTTRLDTMCGNAKYAAVKRPAFSNARSPHTNSKKRKSSSSPNQEKKSSIRHEVTTSPVLGLRITEEAEDEVKQRSNTSSQLGEFICQLCKERYADTLTLAFHKCSRIVRVEYRCDECDKVFSCPANLASHRRWHKPKGFQVERVSSQREESRPHTPTARYTLPPSTPPSDSGSDEEMMFSCPQCSKKFRKQAYLRKHLALHNRKAASHPQNQTPSSPLAIVTDQQHSCPLESGRESPQPSAKYAGTERITKVTGEVFPCRFCGDNFFSSPGLTRHINKYHPTECRQVIVLSQTI</sequence>
<dbReference type="GO" id="GO:0000978">
    <property type="term" value="F:RNA polymerase II cis-regulatory region sequence-specific DNA binding"/>
    <property type="evidence" value="ECO:0007669"/>
    <property type="project" value="TreeGrafter"/>
</dbReference>
<dbReference type="Pfam" id="PF00096">
    <property type="entry name" value="zf-C2H2"/>
    <property type="match status" value="2"/>
</dbReference>
<evidence type="ECO:0000313" key="12">
    <source>
        <dbReference type="EMBL" id="CDQ63641.1"/>
    </source>
</evidence>
<dbReference type="GO" id="GO:0030182">
    <property type="term" value="P:neuron differentiation"/>
    <property type="evidence" value="ECO:0007669"/>
    <property type="project" value="TreeGrafter"/>
</dbReference>
<dbReference type="GO" id="GO:0001227">
    <property type="term" value="F:DNA-binding transcription repressor activity, RNA polymerase II-specific"/>
    <property type="evidence" value="ECO:0007669"/>
    <property type="project" value="TreeGrafter"/>
</dbReference>
<dbReference type="InterPro" id="IPR042972">
    <property type="entry name" value="INSM1/2"/>
</dbReference>
<dbReference type="PROSITE" id="PS00028">
    <property type="entry name" value="ZINC_FINGER_C2H2_1"/>
    <property type="match status" value="3"/>
</dbReference>
<keyword evidence="7" id="KW-0804">Transcription</keyword>
<dbReference type="SMART" id="SM00355">
    <property type="entry name" value="ZnF_C2H2"/>
    <property type="match status" value="3"/>
</dbReference>
<dbReference type="PaxDb" id="8022-A0A060W9E5"/>
<dbReference type="GO" id="GO:0008270">
    <property type="term" value="F:zinc ion binding"/>
    <property type="evidence" value="ECO:0007669"/>
    <property type="project" value="UniProtKB-KW"/>
</dbReference>
<evidence type="ECO:0000256" key="1">
    <source>
        <dbReference type="ARBA" id="ARBA00004123"/>
    </source>
</evidence>